<name>A0A9D4K3T7_DREPO</name>
<dbReference type="AlphaFoldDB" id="A0A9D4K3T7"/>
<protein>
    <submittedName>
        <fullName evidence="1">Uncharacterized protein</fullName>
    </submittedName>
</protein>
<proteinExistence type="predicted"/>
<evidence type="ECO:0000313" key="2">
    <source>
        <dbReference type="Proteomes" id="UP000828390"/>
    </source>
</evidence>
<reference evidence="1" key="1">
    <citation type="journal article" date="2019" name="bioRxiv">
        <title>The Genome of the Zebra Mussel, Dreissena polymorpha: A Resource for Invasive Species Research.</title>
        <authorList>
            <person name="McCartney M.A."/>
            <person name="Auch B."/>
            <person name="Kono T."/>
            <person name="Mallez S."/>
            <person name="Zhang Y."/>
            <person name="Obille A."/>
            <person name="Becker A."/>
            <person name="Abrahante J.E."/>
            <person name="Garbe J."/>
            <person name="Badalamenti J.P."/>
            <person name="Herman A."/>
            <person name="Mangelson H."/>
            <person name="Liachko I."/>
            <person name="Sullivan S."/>
            <person name="Sone E.D."/>
            <person name="Koren S."/>
            <person name="Silverstein K.A.T."/>
            <person name="Beckman K.B."/>
            <person name="Gohl D.M."/>
        </authorList>
    </citation>
    <scope>NUCLEOTIDE SEQUENCE</scope>
    <source>
        <strain evidence="1">Duluth1</strain>
        <tissue evidence="1">Whole animal</tissue>
    </source>
</reference>
<reference evidence="1" key="2">
    <citation type="submission" date="2020-11" db="EMBL/GenBank/DDBJ databases">
        <authorList>
            <person name="McCartney M.A."/>
            <person name="Auch B."/>
            <person name="Kono T."/>
            <person name="Mallez S."/>
            <person name="Becker A."/>
            <person name="Gohl D.M."/>
            <person name="Silverstein K.A.T."/>
            <person name="Koren S."/>
            <person name="Bechman K.B."/>
            <person name="Herman A."/>
            <person name="Abrahante J.E."/>
            <person name="Garbe J."/>
        </authorList>
    </citation>
    <scope>NUCLEOTIDE SEQUENCE</scope>
    <source>
        <strain evidence="1">Duluth1</strain>
        <tissue evidence="1">Whole animal</tissue>
    </source>
</reference>
<keyword evidence="2" id="KW-1185">Reference proteome</keyword>
<comment type="caution">
    <text evidence="1">The sequence shown here is derived from an EMBL/GenBank/DDBJ whole genome shotgun (WGS) entry which is preliminary data.</text>
</comment>
<evidence type="ECO:0000313" key="1">
    <source>
        <dbReference type="EMBL" id="KAH3832488.1"/>
    </source>
</evidence>
<sequence>MPEKTSSFSAPDVAFVPAHIPPLYWRITAEYRGRGRRQVEEPSRLFPCSNYFRSV</sequence>
<organism evidence="1 2">
    <name type="scientific">Dreissena polymorpha</name>
    <name type="common">Zebra mussel</name>
    <name type="synonym">Mytilus polymorpha</name>
    <dbReference type="NCBI Taxonomy" id="45954"/>
    <lineage>
        <taxon>Eukaryota</taxon>
        <taxon>Metazoa</taxon>
        <taxon>Spiralia</taxon>
        <taxon>Lophotrochozoa</taxon>
        <taxon>Mollusca</taxon>
        <taxon>Bivalvia</taxon>
        <taxon>Autobranchia</taxon>
        <taxon>Heteroconchia</taxon>
        <taxon>Euheterodonta</taxon>
        <taxon>Imparidentia</taxon>
        <taxon>Neoheterodontei</taxon>
        <taxon>Myida</taxon>
        <taxon>Dreissenoidea</taxon>
        <taxon>Dreissenidae</taxon>
        <taxon>Dreissena</taxon>
    </lineage>
</organism>
<accession>A0A9D4K3T7</accession>
<dbReference type="EMBL" id="JAIWYP010000004">
    <property type="protein sequence ID" value="KAH3832488.1"/>
    <property type="molecule type" value="Genomic_DNA"/>
</dbReference>
<dbReference type="Proteomes" id="UP000828390">
    <property type="component" value="Unassembled WGS sequence"/>
</dbReference>
<gene>
    <name evidence="1" type="ORF">DPMN_105778</name>
</gene>